<dbReference type="EMBL" id="QRYQ01000023">
    <property type="protein sequence ID" value="RGU89756.1"/>
    <property type="molecule type" value="Genomic_DNA"/>
</dbReference>
<comment type="function">
    <text evidence="11">Catalyzes the phosphorylation of the hydroxyl group of 4-methyl-5-beta-hydroxyethylthiazole (THZ).</text>
</comment>
<dbReference type="Pfam" id="PF02110">
    <property type="entry name" value="HK"/>
    <property type="match status" value="1"/>
</dbReference>
<comment type="caution">
    <text evidence="12">The sequence shown here is derived from an EMBL/GenBank/DDBJ whole genome shotgun (WGS) entry which is preliminary data.</text>
</comment>
<dbReference type="GO" id="GO:0005524">
    <property type="term" value="F:ATP binding"/>
    <property type="evidence" value="ECO:0007669"/>
    <property type="project" value="UniProtKB-UniRule"/>
</dbReference>
<keyword evidence="8 11" id="KW-0067">ATP-binding</keyword>
<reference evidence="12 13" key="1">
    <citation type="submission" date="2018-08" db="EMBL/GenBank/DDBJ databases">
        <title>A genome reference for cultivated species of the human gut microbiota.</title>
        <authorList>
            <person name="Zou Y."/>
            <person name="Xue W."/>
            <person name="Luo G."/>
        </authorList>
    </citation>
    <scope>NUCLEOTIDE SEQUENCE [LARGE SCALE GENOMIC DNA]</scope>
    <source>
        <strain evidence="12 13">AF15-20</strain>
    </source>
</reference>
<dbReference type="GO" id="GO:0008972">
    <property type="term" value="F:phosphomethylpyrimidine kinase activity"/>
    <property type="evidence" value="ECO:0007669"/>
    <property type="project" value="TreeGrafter"/>
</dbReference>
<comment type="cofactor">
    <cofactor evidence="2 11">
        <name>Mg(2+)</name>
        <dbReference type="ChEBI" id="CHEBI:18420"/>
    </cofactor>
</comment>
<comment type="similarity">
    <text evidence="11">Belongs to the Thz kinase family.</text>
</comment>
<dbReference type="GO" id="GO:0005829">
    <property type="term" value="C:cytosol"/>
    <property type="evidence" value="ECO:0007669"/>
    <property type="project" value="TreeGrafter"/>
</dbReference>
<dbReference type="PRINTS" id="PR01099">
    <property type="entry name" value="HYETHTZKNASE"/>
</dbReference>
<evidence type="ECO:0000256" key="1">
    <source>
        <dbReference type="ARBA" id="ARBA00001771"/>
    </source>
</evidence>
<evidence type="ECO:0000256" key="2">
    <source>
        <dbReference type="ARBA" id="ARBA00001946"/>
    </source>
</evidence>
<evidence type="ECO:0000256" key="7">
    <source>
        <dbReference type="ARBA" id="ARBA00022777"/>
    </source>
</evidence>
<keyword evidence="9 11" id="KW-0460">Magnesium</keyword>
<dbReference type="EC" id="2.7.1.50" evidence="11"/>
<evidence type="ECO:0000313" key="12">
    <source>
        <dbReference type="EMBL" id="RGU89756.1"/>
    </source>
</evidence>
<dbReference type="NCBIfam" id="NF006830">
    <property type="entry name" value="PRK09355.1"/>
    <property type="match status" value="1"/>
</dbReference>
<gene>
    <name evidence="11" type="primary">thiM</name>
    <name evidence="12" type="ORF">DWW32_10155</name>
</gene>
<keyword evidence="4 11" id="KW-0808">Transferase</keyword>
<protein>
    <recommendedName>
        <fullName evidence="11">Hydroxyethylthiazole kinase</fullName>
        <ecNumber evidence="11">2.7.1.50</ecNumber>
    </recommendedName>
    <alternativeName>
        <fullName evidence="11">4-methyl-5-beta-hydroxyethylthiazole kinase</fullName>
        <shortName evidence="11">TH kinase</shortName>
        <shortName evidence="11">Thz kinase</shortName>
    </alternativeName>
</protein>
<evidence type="ECO:0000256" key="3">
    <source>
        <dbReference type="ARBA" id="ARBA00004868"/>
    </source>
</evidence>
<keyword evidence="5 11" id="KW-0479">Metal-binding</keyword>
<evidence type="ECO:0000313" key="13">
    <source>
        <dbReference type="Proteomes" id="UP000265489"/>
    </source>
</evidence>
<feature type="binding site" evidence="11">
    <location>
        <position position="160"/>
    </location>
    <ligand>
        <name>ATP</name>
        <dbReference type="ChEBI" id="CHEBI:30616"/>
    </ligand>
</feature>
<dbReference type="HAMAP" id="MF_00228">
    <property type="entry name" value="Thz_kinase"/>
    <property type="match status" value="1"/>
</dbReference>
<dbReference type="CDD" id="cd01170">
    <property type="entry name" value="THZ_kinase"/>
    <property type="match status" value="1"/>
</dbReference>
<evidence type="ECO:0000256" key="6">
    <source>
        <dbReference type="ARBA" id="ARBA00022741"/>
    </source>
</evidence>
<dbReference type="GO" id="GO:0009228">
    <property type="term" value="P:thiamine biosynthetic process"/>
    <property type="evidence" value="ECO:0007669"/>
    <property type="project" value="UniProtKB-KW"/>
</dbReference>
<dbReference type="GO" id="GO:0009229">
    <property type="term" value="P:thiamine diphosphate biosynthetic process"/>
    <property type="evidence" value="ECO:0007669"/>
    <property type="project" value="UniProtKB-UniRule"/>
</dbReference>
<organism evidence="12 13">
    <name type="scientific">Holdemanella biformis</name>
    <dbReference type="NCBI Taxonomy" id="1735"/>
    <lineage>
        <taxon>Bacteria</taxon>
        <taxon>Bacillati</taxon>
        <taxon>Bacillota</taxon>
        <taxon>Erysipelotrichia</taxon>
        <taxon>Erysipelotrichales</taxon>
        <taxon>Erysipelotrichaceae</taxon>
        <taxon>Holdemanella</taxon>
    </lineage>
</organism>
<dbReference type="Proteomes" id="UP000265489">
    <property type="component" value="Unassembled WGS sequence"/>
</dbReference>
<sequence length="256" mass="27895">MLKQTNNLIHCITNPISINDCANLILALGAKPIMACHPDEVESITSNSSALALNLGNFDDIRAKSMMISAKCAKENKIPFILDLVGVACSTLRLNYAKELVSLYCPTVIKGNISECKAFYGMTSHAHGVDADIQDEENIYESCKWLKEMALNLGCVVVCSGKVDVITDGKEVNLISNGCEMLSRITGTGCMLNVAIATFLASYSPLLACVKATCYYEVAAEKTECFGPGTFHMHFMDEIYKLTSFDESLFKIEVLG</sequence>
<feature type="binding site" evidence="11">
    <location>
        <position position="110"/>
    </location>
    <ligand>
        <name>ATP</name>
        <dbReference type="ChEBI" id="CHEBI:30616"/>
    </ligand>
</feature>
<evidence type="ECO:0000256" key="11">
    <source>
        <dbReference type="HAMAP-Rule" id="MF_00228"/>
    </source>
</evidence>
<evidence type="ECO:0000256" key="9">
    <source>
        <dbReference type="ARBA" id="ARBA00022842"/>
    </source>
</evidence>
<evidence type="ECO:0000256" key="4">
    <source>
        <dbReference type="ARBA" id="ARBA00022679"/>
    </source>
</evidence>
<evidence type="ECO:0000256" key="10">
    <source>
        <dbReference type="ARBA" id="ARBA00022977"/>
    </source>
</evidence>
<name>A0A395W6T5_9FIRM</name>
<proteinExistence type="inferred from homology"/>
<evidence type="ECO:0000256" key="5">
    <source>
        <dbReference type="ARBA" id="ARBA00022723"/>
    </source>
</evidence>
<accession>A0A395W6T5</accession>
<dbReference type="PANTHER" id="PTHR20858">
    <property type="entry name" value="PHOSPHOMETHYLPYRIMIDINE KINASE"/>
    <property type="match status" value="1"/>
</dbReference>
<dbReference type="PIRSF" id="PIRSF000513">
    <property type="entry name" value="Thz_kinase"/>
    <property type="match status" value="1"/>
</dbReference>
<keyword evidence="10 11" id="KW-0784">Thiamine biosynthesis</keyword>
<dbReference type="InterPro" id="IPR029056">
    <property type="entry name" value="Ribokinase-like"/>
</dbReference>
<comment type="pathway">
    <text evidence="3 11">Cofactor biosynthesis; thiamine diphosphate biosynthesis; 4-methyl-5-(2-phosphoethyl)-thiazole from 5-(2-hydroxyethyl)-4-methylthiazole: step 1/1.</text>
</comment>
<keyword evidence="7 11" id="KW-0418">Kinase</keyword>
<dbReference type="UniPathway" id="UPA00060">
    <property type="reaction ID" value="UER00139"/>
</dbReference>
<dbReference type="RefSeq" id="WP_118325679.1">
    <property type="nucleotide sequence ID" value="NZ_DAWEIE010000038.1"/>
</dbReference>
<dbReference type="GO" id="GO:0004417">
    <property type="term" value="F:hydroxyethylthiazole kinase activity"/>
    <property type="evidence" value="ECO:0007669"/>
    <property type="project" value="UniProtKB-UniRule"/>
</dbReference>
<keyword evidence="6 11" id="KW-0547">Nucleotide-binding</keyword>
<evidence type="ECO:0000256" key="8">
    <source>
        <dbReference type="ARBA" id="ARBA00022840"/>
    </source>
</evidence>
<dbReference type="PANTHER" id="PTHR20858:SF17">
    <property type="entry name" value="HYDROXYMETHYLPYRIMIDINE_PHOSPHOMETHYLPYRIMIDINE KINASE THI20-RELATED"/>
    <property type="match status" value="1"/>
</dbReference>
<dbReference type="Gene3D" id="3.40.1190.20">
    <property type="match status" value="1"/>
</dbReference>
<dbReference type="GO" id="GO:0000287">
    <property type="term" value="F:magnesium ion binding"/>
    <property type="evidence" value="ECO:0007669"/>
    <property type="project" value="UniProtKB-UniRule"/>
</dbReference>
<dbReference type="InterPro" id="IPR000417">
    <property type="entry name" value="Hyethyz_kinase"/>
</dbReference>
<dbReference type="GeneID" id="66580243"/>
<feature type="binding site" evidence="11">
    <location>
        <position position="34"/>
    </location>
    <ligand>
        <name>substrate</name>
    </ligand>
</feature>
<dbReference type="SUPFAM" id="SSF53613">
    <property type="entry name" value="Ribokinase-like"/>
    <property type="match status" value="1"/>
</dbReference>
<dbReference type="GO" id="GO:0008902">
    <property type="term" value="F:hydroxymethylpyrimidine kinase activity"/>
    <property type="evidence" value="ECO:0007669"/>
    <property type="project" value="TreeGrafter"/>
</dbReference>
<comment type="catalytic activity">
    <reaction evidence="1 11">
        <text>5-(2-hydroxyethyl)-4-methylthiazole + ATP = 4-methyl-5-(2-phosphooxyethyl)-thiazole + ADP + H(+)</text>
        <dbReference type="Rhea" id="RHEA:24212"/>
        <dbReference type="ChEBI" id="CHEBI:15378"/>
        <dbReference type="ChEBI" id="CHEBI:17957"/>
        <dbReference type="ChEBI" id="CHEBI:30616"/>
        <dbReference type="ChEBI" id="CHEBI:58296"/>
        <dbReference type="ChEBI" id="CHEBI:456216"/>
        <dbReference type="EC" id="2.7.1.50"/>
    </reaction>
</comment>
<feature type="binding site" evidence="11">
    <location>
        <position position="187"/>
    </location>
    <ligand>
        <name>substrate</name>
    </ligand>
</feature>
<dbReference type="AlphaFoldDB" id="A0A395W6T5"/>